<evidence type="ECO:0000313" key="11">
    <source>
        <dbReference type="EMBL" id="CAK9874763.1"/>
    </source>
</evidence>
<comment type="subcellular location">
    <subcellularLocation>
        <location evidence="1">Plastid</location>
        <location evidence="1">Chloroplast</location>
    </subcellularLocation>
</comment>
<keyword evidence="12" id="KW-1185">Reference proteome</keyword>
<dbReference type="CDD" id="cd00519">
    <property type="entry name" value="Lipase_3"/>
    <property type="match status" value="1"/>
</dbReference>
<feature type="region of interest" description="Disordered" evidence="9">
    <location>
        <begin position="131"/>
        <end position="152"/>
    </location>
</feature>
<dbReference type="Proteomes" id="UP001497522">
    <property type="component" value="Chromosome 4"/>
</dbReference>
<proteinExistence type="inferred from homology"/>
<dbReference type="PANTHER" id="PTHR31403:SF54">
    <property type="entry name" value="PHOSPHOLIPASE A(1) DAD1, CHLOROPLASTIC"/>
    <property type="match status" value="1"/>
</dbReference>
<evidence type="ECO:0000259" key="10">
    <source>
        <dbReference type="Pfam" id="PF01764"/>
    </source>
</evidence>
<keyword evidence="4" id="KW-0934">Plastid</keyword>
<gene>
    <name evidence="11" type="ORF">CSSPJE1EN2_LOCUS17012</name>
</gene>
<feature type="domain" description="Fungal lipase-type" evidence="10">
    <location>
        <begin position="284"/>
        <end position="395"/>
    </location>
</feature>
<dbReference type="EMBL" id="OZ023705">
    <property type="protein sequence ID" value="CAK9874763.1"/>
    <property type="molecule type" value="Genomic_DNA"/>
</dbReference>
<feature type="domain" description="Fungal lipase-type" evidence="10">
    <location>
        <begin position="426"/>
        <end position="475"/>
    </location>
</feature>
<keyword evidence="3" id="KW-0150">Chloroplast</keyword>
<evidence type="ECO:0000256" key="4">
    <source>
        <dbReference type="ARBA" id="ARBA00022640"/>
    </source>
</evidence>
<dbReference type="InterPro" id="IPR002921">
    <property type="entry name" value="Fungal_lipase-type"/>
</dbReference>
<keyword evidence="5" id="KW-0378">Hydrolase</keyword>
<evidence type="ECO:0000256" key="1">
    <source>
        <dbReference type="ARBA" id="ARBA00004229"/>
    </source>
</evidence>
<evidence type="ECO:0000256" key="3">
    <source>
        <dbReference type="ARBA" id="ARBA00022528"/>
    </source>
</evidence>
<comment type="similarity">
    <text evidence="2">Belongs to the AB hydrolase superfamily. Lipase family.</text>
</comment>
<evidence type="ECO:0000256" key="8">
    <source>
        <dbReference type="ARBA" id="ARBA00023098"/>
    </source>
</evidence>
<feature type="region of interest" description="Disordered" evidence="9">
    <location>
        <begin position="393"/>
        <end position="422"/>
    </location>
</feature>
<organism evidence="11 12">
    <name type="scientific">Sphagnum jensenii</name>
    <dbReference type="NCBI Taxonomy" id="128206"/>
    <lineage>
        <taxon>Eukaryota</taxon>
        <taxon>Viridiplantae</taxon>
        <taxon>Streptophyta</taxon>
        <taxon>Embryophyta</taxon>
        <taxon>Bryophyta</taxon>
        <taxon>Sphagnophytina</taxon>
        <taxon>Sphagnopsida</taxon>
        <taxon>Sphagnales</taxon>
        <taxon>Sphagnaceae</taxon>
        <taxon>Sphagnum</taxon>
    </lineage>
</organism>
<reference evidence="11" key="1">
    <citation type="submission" date="2024-03" db="EMBL/GenBank/DDBJ databases">
        <authorList>
            <consortium name="ELIXIR-Norway"/>
            <consortium name="Elixir Norway"/>
        </authorList>
    </citation>
    <scope>NUCLEOTIDE SEQUENCE</scope>
</reference>
<dbReference type="SUPFAM" id="SSF53474">
    <property type="entry name" value="alpha/beta-Hydrolases"/>
    <property type="match status" value="1"/>
</dbReference>
<dbReference type="Pfam" id="PF01764">
    <property type="entry name" value="Lipase_3"/>
    <property type="match status" value="2"/>
</dbReference>
<evidence type="ECO:0000256" key="2">
    <source>
        <dbReference type="ARBA" id="ARBA00010701"/>
    </source>
</evidence>
<accession>A0ABP1BGV7</accession>
<evidence type="ECO:0000256" key="9">
    <source>
        <dbReference type="SAM" id="MobiDB-lite"/>
    </source>
</evidence>
<evidence type="ECO:0000313" key="12">
    <source>
        <dbReference type="Proteomes" id="UP001497522"/>
    </source>
</evidence>
<dbReference type="Gene3D" id="3.40.50.1820">
    <property type="entry name" value="alpha/beta hydrolase"/>
    <property type="match status" value="1"/>
</dbReference>
<feature type="compositionally biased region" description="Basic and acidic residues" evidence="9">
    <location>
        <begin position="142"/>
        <end position="152"/>
    </location>
</feature>
<name>A0ABP1BGV7_9BRYO</name>
<dbReference type="PANTHER" id="PTHR31403">
    <property type="entry name" value="PHOSPHOLIPASE A1-IBETA2, CHLOROPLASTIC"/>
    <property type="match status" value="1"/>
</dbReference>
<protein>
    <recommendedName>
        <fullName evidence="10">Fungal lipase-type domain-containing protein</fullName>
    </recommendedName>
</protein>
<sequence length="605" mass="66587">MDQLLVVASTPVPSLINSSSATIATRIKASSSSLHLGSQLRALSGLDQSSSQAATARGLGAGTKVAATKKKKQQQQLLPSLYDHTCVTPGYPFHAPLLVPSIMSPCCSSLQPPGAAPQRANVASVEVLAPPEGSADQAPASPKEEGQTPDDNKRIIAPRWRELHGSNDWKGLLQPLDEDLRAEIIRYGEFTEVTYDSFDSNPRSRFCGSNRYRKDKLFDKVHLFNTGYEVTQYIYATSDAKAPFFLKTSTAADPWSKDSNWMGYVAVCTDEEEIKRLGRRDILIAWRGTIMNSEWAANMETNMVAAAMDPRPGTKLGTGGLSVEKGFLSLYITKKPNTRYNQTSAREQVLTELKRLLKKYKGDVMSISITGHSLGAALATLNAYDIAQSGLNRSDPAAGGSGGRTEDIPIPKNWGDATARPVQPSKEETIPIAVFSFAGPKVGNDDFRDHLTNGLGVKVLRLVNVNDIVPRSPGIFLPNYLRTVEDLINKIFFAYTHVGLELKLNNFDSPFLEPSRAHAPNCHNLEGYLHMVAGHQESGPFRIATSPPRDIALVNKSCDFVKDEHFIPDCWWQIENKGLRKNAEGLWVEQERDDEDKPIPLNRTK</sequence>
<evidence type="ECO:0000256" key="7">
    <source>
        <dbReference type="ARBA" id="ARBA00022963"/>
    </source>
</evidence>
<evidence type="ECO:0000256" key="5">
    <source>
        <dbReference type="ARBA" id="ARBA00022801"/>
    </source>
</evidence>
<keyword evidence="6" id="KW-0809">Transit peptide</keyword>
<keyword evidence="8" id="KW-0443">Lipid metabolism</keyword>
<dbReference type="InterPro" id="IPR029058">
    <property type="entry name" value="AB_hydrolase_fold"/>
</dbReference>
<keyword evidence="7" id="KW-0442">Lipid degradation</keyword>
<evidence type="ECO:0000256" key="6">
    <source>
        <dbReference type="ARBA" id="ARBA00022946"/>
    </source>
</evidence>